<dbReference type="InterPro" id="IPR039143">
    <property type="entry name" value="GNPNAT1-like"/>
</dbReference>
<evidence type="ECO:0000313" key="2">
    <source>
        <dbReference type="EMBL" id="GEN30646.1"/>
    </source>
</evidence>
<dbReference type="PANTHER" id="PTHR13355">
    <property type="entry name" value="GLUCOSAMINE 6-PHOSPHATE N-ACETYLTRANSFERASE"/>
    <property type="match status" value="1"/>
</dbReference>
<dbReference type="PROSITE" id="PS51186">
    <property type="entry name" value="GNAT"/>
    <property type="match status" value="1"/>
</dbReference>
<evidence type="ECO:0000313" key="3">
    <source>
        <dbReference type="Proteomes" id="UP000321491"/>
    </source>
</evidence>
<gene>
    <name evidence="2" type="ORF">CQU01_08840</name>
</gene>
<dbReference type="AlphaFoldDB" id="A0A511UVK0"/>
<organism evidence="2 3">
    <name type="scientific">Cerasibacillus quisquiliarum</name>
    <dbReference type="NCBI Taxonomy" id="227865"/>
    <lineage>
        <taxon>Bacteria</taxon>
        <taxon>Bacillati</taxon>
        <taxon>Bacillota</taxon>
        <taxon>Bacilli</taxon>
        <taxon>Bacillales</taxon>
        <taxon>Bacillaceae</taxon>
        <taxon>Cerasibacillus</taxon>
    </lineage>
</organism>
<keyword evidence="3" id="KW-1185">Reference proteome</keyword>
<name>A0A511UVK0_9BACI</name>
<dbReference type="Proteomes" id="UP000321491">
    <property type="component" value="Unassembled WGS sequence"/>
</dbReference>
<proteinExistence type="predicted"/>
<dbReference type="OrthoDB" id="9796171at2"/>
<dbReference type="Pfam" id="PF13673">
    <property type="entry name" value="Acetyltransf_10"/>
    <property type="match status" value="1"/>
</dbReference>
<feature type="domain" description="N-acetyltransferase" evidence="1">
    <location>
        <begin position="1"/>
        <end position="141"/>
    </location>
</feature>
<comment type="caution">
    <text evidence="2">The sequence shown here is derived from an EMBL/GenBank/DDBJ whole genome shotgun (WGS) entry which is preliminary data.</text>
</comment>
<sequence length="141" mass="16342">MIIKIAETNKEINDAFYIRKTVFVKEQHVPLSIEMDDYDNEAIHFIGYLNDVPILAGRLRFVNDYGKLERICVLKEHRGKSFGKHVIQKMESTVKRHGYDKAVLNAQEHAIDFYKKLGYHVISKSFIDAGIPHVTMEKHIA</sequence>
<keyword evidence="2" id="KW-0808">Transferase</keyword>
<dbReference type="CDD" id="cd04301">
    <property type="entry name" value="NAT_SF"/>
    <property type="match status" value="1"/>
</dbReference>
<dbReference type="EMBL" id="BJXW01000009">
    <property type="protein sequence ID" value="GEN30646.1"/>
    <property type="molecule type" value="Genomic_DNA"/>
</dbReference>
<dbReference type="Gene3D" id="3.40.630.30">
    <property type="match status" value="1"/>
</dbReference>
<dbReference type="InterPro" id="IPR016181">
    <property type="entry name" value="Acyl_CoA_acyltransferase"/>
</dbReference>
<dbReference type="PANTHER" id="PTHR13355:SF11">
    <property type="entry name" value="GLUCOSAMINE 6-PHOSPHATE N-ACETYLTRANSFERASE"/>
    <property type="match status" value="1"/>
</dbReference>
<protein>
    <submittedName>
        <fullName evidence="2">N-acetyltransferase</fullName>
    </submittedName>
</protein>
<reference evidence="2 3" key="1">
    <citation type="submission" date="2019-07" db="EMBL/GenBank/DDBJ databases">
        <title>Whole genome shotgun sequence of Cerasibacillus quisquiliarum NBRC 102429.</title>
        <authorList>
            <person name="Hosoyama A."/>
            <person name="Uohara A."/>
            <person name="Ohji S."/>
            <person name="Ichikawa N."/>
        </authorList>
    </citation>
    <scope>NUCLEOTIDE SEQUENCE [LARGE SCALE GENOMIC DNA]</scope>
    <source>
        <strain evidence="2 3">NBRC 102429</strain>
    </source>
</reference>
<dbReference type="InterPro" id="IPR000182">
    <property type="entry name" value="GNAT_dom"/>
</dbReference>
<dbReference type="SUPFAM" id="SSF55729">
    <property type="entry name" value="Acyl-CoA N-acyltransferases (Nat)"/>
    <property type="match status" value="1"/>
</dbReference>
<dbReference type="RefSeq" id="WP_146936103.1">
    <property type="nucleotide sequence ID" value="NZ_BJXW01000009.1"/>
</dbReference>
<accession>A0A511UVK0</accession>
<dbReference type="GO" id="GO:0004343">
    <property type="term" value="F:glucosamine 6-phosphate N-acetyltransferase activity"/>
    <property type="evidence" value="ECO:0007669"/>
    <property type="project" value="TreeGrafter"/>
</dbReference>
<evidence type="ECO:0000259" key="1">
    <source>
        <dbReference type="PROSITE" id="PS51186"/>
    </source>
</evidence>